<reference evidence="2" key="1">
    <citation type="journal article" date="2019" name="Int. J. Syst. Evol. Microbiol.">
        <title>The Global Catalogue of Microorganisms (GCM) 10K type strain sequencing project: providing services to taxonomists for standard genome sequencing and annotation.</title>
        <authorList>
            <consortium name="The Broad Institute Genomics Platform"/>
            <consortium name="The Broad Institute Genome Sequencing Center for Infectious Disease"/>
            <person name="Wu L."/>
            <person name="Ma J."/>
        </authorList>
    </citation>
    <scope>NUCLEOTIDE SEQUENCE [LARGE SCALE GENOMIC DNA]</scope>
    <source>
        <strain evidence="2">JCM 4737</strain>
    </source>
</reference>
<organism evidence="1 2">
    <name type="scientific">Streptomyces chryseus</name>
    <dbReference type="NCBI Taxonomy" id="68186"/>
    <lineage>
        <taxon>Bacteria</taxon>
        <taxon>Bacillati</taxon>
        <taxon>Actinomycetota</taxon>
        <taxon>Actinomycetes</taxon>
        <taxon>Kitasatosporales</taxon>
        <taxon>Streptomycetaceae</taxon>
        <taxon>Streptomyces</taxon>
    </lineage>
</organism>
<evidence type="ECO:0000313" key="1">
    <source>
        <dbReference type="EMBL" id="GHA96855.1"/>
    </source>
</evidence>
<dbReference type="Proteomes" id="UP000599437">
    <property type="component" value="Unassembled WGS sequence"/>
</dbReference>
<gene>
    <name evidence="1" type="ORF">GCM10010346_19530</name>
</gene>
<name>A0ABQ3DHU9_9ACTN</name>
<protein>
    <submittedName>
        <fullName evidence="1">Uncharacterized protein</fullName>
    </submittedName>
</protein>
<accession>A0ABQ3DHU9</accession>
<evidence type="ECO:0000313" key="2">
    <source>
        <dbReference type="Proteomes" id="UP000599437"/>
    </source>
</evidence>
<dbReference type="EMBL" id="BMVO01000004">
    <property type="protein sequence ID" value="GHA96855.1"/>
    <property type="molecule type" value="Genomic_DNA"/>
</dbReference>
<keyword evidence="2" id="KW-1185">Reference proteome</keyword>
<sequence length="123" mass="12720">MAGAIVLYVLIGTLDRPRALASRGRESGWNRRGFLIAATAAGIAATGAGALGRTLGSRRGQSAVASRAAVRLPRPASPAAPVPPGARLRVPGISAFTTPSEKFYRVDTRWIGVPLTTSCGRPV</sequence>
<comment type="caution">
    <text evidence="1">The sequence shown here is derived from an EMBL/GenBank/DDBJ whole genome shotgun (WGS) entry which is preliminary data.</text>
</comment>
<proteinExistence type="predicted"/>